<dbReference type="Proteomes" id="UP000091857">
    <property type="component" value="Chromosome 18"/>
</dbReference>
<dbReference type="AlphaFoldDB" id="A0A2C9U3P7"/>
<dbReference type="Gene3D" id="2.60.120.340">
    <property type="entry name" value="Nucleoplasmin core domain"/>
    <property type="match status" value="1"/>
</dbReference>
<evidence type="ECO:0000259" key="1">
    <source>
        <dbReference type="Pfam" id="PF17800"/>
    </source>
</evidence>
<comment type="caution">
    <text evidence="2">The sequence shown here is derived from an EMBL/GenBank/DDBJ whole genome shotgun (WGS) entry which is preliminary data.</text>
</comment>
<dbReference type="InterPro" id="IPR041232">
    <property type="entry name" value="NPL"/>
</dbReference>
<proteinExistence type="predicted"/>
<dbReference type="Pfam" id="PF17800">
    <property type="entry name" value="NPL"/>
    <property type="match status" value="1"/>
</dbReference>
<protein>
    <recommendedName>
        <fullName evidence="1">Nucleoplasmin-like domain-containing protein</fullName>
    </recommendedName>
</protein>
<accession>A0A2C9U3P7</accession>
<keyword evidence="3" id="KW-1185">Reference proteome</keyword>
<dbReference type="STRING" id="3983.A0A2C9U3P7"/>
<evidence type="ECO:0000313" key="2">
    <source>
        <dbReference type="EMBL" id="OAY24207.1"/>
    </source>
</evidence>
<feature type="domain" description="Nucleoplasmin-like" evidence="1">
    <location>
        <begin position="4"/>
        <end position="96"/>
    </location>
</feature>
<reference evidence="3" key="1">
    <citation type="journal article" date="2016" name="Nat. Biotechnol.">
        <title>Sequencing wild and cultivated cassava and related species reveals extensive interspecific hybridization and genetic diversity.</title>
        <authorList>
            <person name="Bredeson J.V."/>
            <person name="Lyons J.B."/>
            <person name="Prochnik S.E."/>
            <person name="Wu G.A."/>
            <person name="Ha C.M."/>
            <person name="Edsinger-Gonzales E."/>
            <person name="Grimwood J."/>
            <person name="Schmutz J."/>
            <person name="Rabbi I.Y."/>
            <person name="Egesi C."/>
            <person name="Nauluvula P."/>
            <person name="Lebot V."/>
            <person name="Ndunguru J."/>
            <person name="Mkamilo G."/>
            <person name="Bart R.S."/>
            <person name="Setter T.L."/>
            <person name="Gleadow R.M."/>
            <person name="Kulakow P."/>
            <person name="Ferguson M.E."/>
            <person name="Rounsley S."/>
            <person name="Rokhsar D.S."/>
        </authorList>
    </citation>
    <scope>NUCLEOTIDE SEQUENCE [LARGE SCALE GENOMIC DNA]</scope>
    <source>
        <strain evidence="3">cv. AM560-2</strain>
    </source>
</reference>
<organism evidence="2 3">
    <name type="scientific">Manihot esculenta</name>
    <name type="common">Cassava</name>
    <name type="synonym">Jatropha manihot</name>
    <dbReference type="NCBI Taxonomy" id="3983"/>
    <lineage>
        <taxon>Eukaryota</taxon>
        <taxon>Viridiplantae</taxon>
        <taxon>Streptophyta</taxon>
        <taxon>Embryophyta</taxon>
        <taxon>Tracheophyta</taxon>
        <taxon>Spermatophyta</taxon>
        <taxon>Magnoliopsida</taxon>
        <taxon>eudicotyledons</taxon>
        <taxon>Gunneridae</taxon>
        <taxon>Pentapetalae</taxon>
        <taxon>rosids</taxon>
        <taxon>fabids</taxon>
        <taxon>Malpighiales</taxon>
        <taxon>Euphorbiaceae</taxon>
        <taxon>Crotonoideae</taxon>
        <taxon>Manihoteae</taxon>
        <taxon>Manihot</taxon>
    </lineage>
</organism>
<evidence type="ECO:0000313" key="3">
    <source>
        <dbReference type="Proteomes" id="UP000091857"/>
    </source>
</evidence>
<dbReference type="Gramene" id="Manes.18G143100.1.v8.1">
    <property type="protein sequence ID" value="Manes.18G143100.1.v8.1.CDS"/>
    <property type="gene ID" value="Manes.18G143100.v8.1"/>
</dbReference>
<sequence length="272" mass="30490">MASWGASIPCGGSFTQRCENPPRRFRITKATLMKRVQWYLVEGWTSVECRIGDKQPVYLCSLNQGSVSLEVEFEESEDIIFRARGYRGVRLSGYYVSQSTETDLCEVKAAEDARSYYNALRPCKCMETCTNGAMLELENDKVESTKHLENGTDNNVEGSRSCNIQKDEICEGEVVHSKHLEDIASDMEVIVELESVKVATVKHLEDDIADTAGLRNNEVDCVHHLEEDIVSDVEGSEQQIAIVERTCDVQIDEAVQDADILGRSGEEFCNED</sequence>
<dbReference type="EMBL" id="CM004404">
    <property type="protein sequence ID" value="OAY24207.1"/>
    <property type="molecule type" value="Genomic_DNA"/>
</dbReference>
<name>A0A2C9U3P7_MANES</name>
<gene>
    <name evidence="2" type="ORF">MANES_18G143100v8</name>
</gene>